<keyword evidence="11 32" id="KW-0945">Host-virus interaction</keyword>
<evidence type="ECO:0000256" key="30">
    <source>
        <dbReference type="ARBA" id="ARBA00023288"/>
    </source>
</evidence>
<evidence type="ECO:0000256" key="3">
    <source>
        <dbReference type="ARBA" id="ARBA00004505"/>
    </source>
</evidence>
<dbReference type="InterPro" id="IPR000777">
    <property type="entry name" value="HIV1_Gp120"/>
</dbReference>
<keyword evidence="18 32" id="KW-0946">Virion</keyword>
<keyword evidence="25 32" id="KW-0472">Membrane</keyword>
<dbReference type="FunFam" id="2.170.40.20:FF:000003">
    <property type="entry name" value="Envelope glycoprotein gp160"/>
    <property type="match status" value="1"/>
</dbReference>
<feature type="domain" description="Retroviral envelope protein GP41-like" evidence="35">
    <location>
        <begin position="527"/>
        <end position="722"/>
    </location>
</feature>
<proteinExistence type="inferred from homology"/>
<evidence type="ECO:0000256" key="26">
    <source>
        <dbReference type="ARBA" id="ARBA00023139"/>
    </source>
</evidence>
<dbReference type="GO" id="GO:0055036">
    <property type="term" value="C:virion membrane"/>
    <property type="evidence" value="ECO:0007669"/>
    <property type="project" value="UniProtKB-SubCell"/>
</dbReference>
<evidence type="ECO:0000256" key="11">
    <source>
        <dbReference type="ARBA" id="ARBA00022581"/>
    </source>
</evidence>
<comment type="function">
    <text evidence="32">Surface protein gp120: Attaches the virus to the host lymphoid cell by binding to the primary receptor CD4. This interaction induces a structural rearrangement creating a high affinity binding site for a chemokine coreceptor like CXCR4 and/or CCR5. Acts as a ligand for CD209/DC-SIGN and CLEC4M/DC-SIGNR, which are respectively found on dendritic cells (DCs), and on endothelial cells of liver sinusoids and lymph node sinuses. These interactions allow capture of viral particles at mucosal surfaces by these cells and subsequent transmission to permissive cells. HIV subverts the migration properties of dendritic cells to gain access to CD4+ T-cells in lymph nodes. Virus transmission to permissive T-cells occurs either in trans (without DCs infection, through viral capture and transmission), or in cis (following DCs productive infection, through the usual CD4-gp120 interaction), thereby inducing a robust infection. In trans infection, bound virions remain infectious over days and it is proposed that they are not degraded, but protected in non-lysosomal acidic organelles within the DCs close to the cell membrane thus contributing to the viral infectious potential during DCs' migration from the periphery to the lymphoid tissues. On arrival at lymphoid tissues, intact virions recycle back to DCs' cell surface allowing virus transmission to CD4+ T-cells.</text>
</comment>
<keyword evidence="8 32" id="KW-1170">Fusion of virus membrane with host endosomal membrane</keyword>
<evidence type="ECO:0000256" key="5">
    <source>
        <dbReference type="ARBA" id="ARBA00004578"/>
    </source>
</evidence>
<feature type="disulfide bond" evidence="32">
    <location>
        <begin position="225"/>
        <end position="236"/>
    </location>
</feature>
<dbReference type="GO" id="GO:0019082">
    <property type="term" value="P:viral protein processing"/>
    <property type="evidence" value="ECO:0007669"/>
    <property type="project" value="UniProtKB-UniRule"/>
</dbReference>
<comment type="caution">
    <text evidence="32 33">Lacks conserved residue(s) required for the propagation of feature annotation.</text>
</comment>
<evidence type="ECO:0000256" key="18">
    <source>
        <dbReference type="ARBA" id="ARBA00022844"/>
    </source>
</evidence>
<keyword evidence="19 32" id="KW-1043">Host membrane</keyword>
<evidence type="ECO:0000256" key="9">
    <source>
        <dbReference type="ARBA" id="ARBA00022511"/>
    </source>
</evidence>
<evidence type="ECO:0000256" key="24">
    <source>
        <dbReference type="ARBA" id="ARBA00023054"/>
    </source>
</evidence>
<comment type="function">
    <text evidence="32">Envelope glycoprotein gp160: Oligomerizes in the host endoplasmic reticulum into predominantly trimers. In a second time, gp160 transits in the host Golgi, where glycosylation is completed. The precursor is then proteolytically cleaved in the trans-Golgi and thereby activated by cellular furin or furin-like proteases to produce gp120 and gp41.</text>
</comment>
<dbReference type="FunFam" id="1.20.5.490:FF:000001">
    <property type="entry name" value="Envelope glycoprotein gp160"/>
    <property type="match status" value="1"/>
</dbReference>
<comment type="PTM">
    <text evidence="32">Specific enzymatic cleavages in vivo yield mature proteins. Envelope glycoproteins are synthesized as a inactive precursor that is heavily N-glycosylated and processed likely by host cell furin in the Golgi to yield the mature SU and TM proteins. The cleavage site between SU and TM requires the minimal sequence [KR]-X-[KR]-R. About 2 of the 9 disulfide bonds of gp41 are reduced by P4HB/PDI, following binding to CD4 receptor.</text>
</comment>
<evidence type="ECO:0000256" key="12">
    <source>
        <dbReference type="ARBA" id="ARBA00022595"/>
    </source>
</evidence>
<evidence type="ECO:0000256" key="32">
    <source>
        <dbReference type="HAMAP-Rule" id="MF_04083"/>
    </source>
</evidence>
<feature type="region of interest" description="MPER; binding to GalCer" evidence="32">
    <location>
        <begin position="663"/>
        <end position="684"/>
    </location>
</feature>
<evidence type="ECO:0000256" key="13">
    <source>
        <dbReference type="ARBA" id="ARBA00022685"/>
    </source>
</evidence>
<keyword evidence="13 32" id="KW-0165">Cleavage on pair of basic residues</keyword>
<comment type="domain">
    <text evidence="32">The CD4-binding region is targeted by the antibody b12.</text>
</comment>
<evidence type="ECO:0000256" key="20">
    <source>
        <dbReference type="ARBA" id="ARBA00022879"/>
    </source>
</evidence>
<comment type="domain">
    <text evidence="32">The YXXL motif is involved in determining the exact site of viral release at the surface of infected mononuclear cells and promotes endocytosis. YXXL and di-leucine endocytosis motifs interact directly or indirectly with the clathrin adapter complexes, opperate independently, and their activities are not additive.</text>
</comment>
<evidence type="ECO:0000256" key="21">
    <source>
        <dbReference type="ARBA" id="ARBA00022890"/>
    </source>
</evidence>
<dbReference type="CDD" id="cd09909">
    <property type="entry name" value="HIV-1-like_HR1-HR2"/>
    <property type="match status" value="1"/>
</dbReference>
<sequence length="857" mass="96873">MRVMGILRNCQRWWIWGILGFWMIYNVVGNLWVTIYYGVPVWTEAKTTLFCASDAKGYEREVHNVWATHACVPTDPNPQELLLENVTENFNMWKNDMVDQMHEDIISLWDQSLKPCVKLTPLCVTLNCTDYNGNNTTSNSTLKEEMKNCTFNITTELRDKNKKEYALFYKVDIVPLQGNSNNSNSSEYRLINCNTSAITQACPKVTFDPIPIHYCAPAGYAILKCNNKTFNGSGPCTNVSTVQCTHGIKPVVSTQLLLNGSLAEEEIIIRSENLTDNAKTIIVQLKTPVKIVCTRPNNNTRKSIRIGPGQTFYATGDIIGDIRQAHCNISGANWTNTLQEVSEKLAKHFPNKTNIKFAPSSGGDPEITMHSFNCRGEFFYCNTSSLFTYNCTNNNGTHNCTTGNRTENETITLQCRIKQIINMWQGVGKAMYAPPIAGNITCTSNITGLLLTRDGGKENSSEEIFRPGGGDMRDNWRSELYKYKVVEIKPLGIAPTKARRRVVEREKRAVGIGAVFLGFLGAAGSTMGAASITLTVQARQLLSGIVQQQSNLLRAIEAQQHMLQLTVWGIKQLQARVLAIERYLKDQQLLGIWGCSGKLICTTNVPWNLSWSANRSEGDLSGIWDNMTWMQWDREINNYTNTIYKLLEESQTQQEQNEKDLLALDKWNNLWNWFGITKWLWYIKIFIMIVGGLIGLRIIFAVLSIVNRVRQGYSPLSFQTLTPNQREPDRLGRIEEGGGEQDRNKSIRLVSGFLALIWDDLRSLCLFSYHRLRDFISIVARAAELLGQRGWESLKYLGSLVQYWCLELKKSAISLLDTIAITVAEGTDRLIELIQRICRAIGNIPRRIRQGLEAALQ</sequence>
<keyword evidence="16 32" id="KW-0732">Signal</keyword>
<dbReference type="SUPFAM" id="SSF56502">
    <property type="entry name" value="gp120 core"/>
    <property type="match status" value="2"/>
</dbReference>
<feature type="topological domain" description="Cytoplasmic" evidence="32">
    <location>
        <begin position="707"/>
        <end position="857"/>
    </location>
</feature>
<keyword evidence="31 32" id="KW-1160">Virus entry into host cell</keyword>
<comment type="subunit">
    <text evidence="32">The mature envelope protein (Env) consists of a homotrimer of non-covalently associated gp120-gp41 heterodimers. The resulting complex protrudes from the virus surface as a spike. There seems to be as few as 10 spikes on the average virion. Surface protein gp120 interacts with host CD4, CCR5 and CXCR4. Gp120 also interacts with the C-type lectins CD209/DC-SIGN and CLEC4M/DC-SIGNR (collectively referred to as DC-SIGN(R)). Gp120 and gp41 interact with GalCer. Gp120 interacts with host ITGA4/ITGB7 complex; on CD4+ T-cells, this interaction results in rapid activation of integrin ITGAL/LFA-1, which facilitates efficient cell-to-cell spreading of HIV-1. Gp120 interacts with cell-associated heparan sulfate; this interaction increases virus infectivity on permissive cells and may be involved in infection of CD4- cells.</text>
</comment>
<evidence type="ECO:0000256" key="22">
    <source>
        <dbReference type="ARBA" id="ARBA00022989"/>
    </source>
</evidence>
<dbReference type="GO" id="GO:0039654">
    <property type="term" value="P:fusion of virus membrane with host endosome membrane"/>
    <property type="evidence" value="ECO:0007669"/>
    <property type="project" value="UniProtKB-UniRule"/>
</dbReference>
<dbReference type="Pfam" id="PF00516">
    <property type="entry name" value="GP120"/>
    <property type="match status" value="1"/>
</dbReference>
<dbReference type="GO" id="GO:0005198">
    <property type="term" value="F:structural molecule activity"/>
    <property type="evidence" value="ECO:0007669"/>
    <property type="project" value="UniProtKB-UniRule"/>
</dbReference>
<feature type="coiled-coil region" evidence="32">
    <location>
        <begin position="634"/>
        <end position="668"/>
    </location>
</feature>
<keyword evidence="21 32" id="KW-1164">Virus endocytosis by host</keyword>
<feature type="disulfide bond" evidence="32">
    <location>
        <begin position="595"/>
        <end position="601"/>
    </location>
</feature>
<keyword evidence="14 32" id="KW-0812">Transmembrane</keyword>
<keyword evidence="22 32" id="KW-1133">Transmembrane helix</keyword>
<evidence type="ECO:0000256" key="10">
    <source>
        <dbReference type="ARBA" id="ARBA00022570"/>
    </source>
</evidence>
<dbReference type="InterPro" id="IPR000328">
    <property type="entry name" value="GP41-like"/>
</dbReference>
<keyword evidence="27 32" id="KW-1015">Disulfide bond</keyword>
<keyword evidence="20 32" id="KW-0261">Viral envelope protein</keyword>
<keyword evidence="15 32" id="KW-0053">Apoptosis</keyword>
<evidence type="ECO:0000256" key="27">
    <source>
        <dbReference type="ARBA" id="ARBA00023157"/>
    </source>
</evidence>
<evidence type="ECO:0000256" key="6">
    <source>
        <dbReference type="ARBA" id="ARBA00004650"/>
    </source>
</evidence>
<dbReference type="GO" id="GO:0075512">
    <property type="term" value="P:clathrin-dependent endocytosis of virus by host cell"/>
    <property type="evidence" value="ECO:0007669"/>
    <property type="project" value="UniProtKB-UniRule"/>
</dbReference>
<gene>
    <name evidence="32 36" type="primary">env</name>
</gene>
<dbReference type="GO" id="GO:0019064">
    <property type="term" value="P:fusion of virus membrane with host plasma membrane"/>
    <property type="evidence" value="ECO:0007669"/>
    <property type="project" value="UniProtKB-UniRule"/>
</dbReference>
<keyword evidence="26 32" id="KW-0564">Palmitate</keyword>
<dbReference type="InterPro" id="IPR037527">
    <property type="entry name" value="Gp160"/>
</dbReference>
<evidence type="ECO:0000256" key="29">
    <source>
        <dbReference type="ARBA" id="ARBA00023280"/>
    </source>
</evidence>
<keyword evidence="23 32" id="KW-1039">Host endosome</keyword>
<feature type="site" description="Cleavage; by host furin" evidence="32">
    <location>
        <begin position="508"/>
        <end position="509"/>
    </location>
</feature>
<keyword evidence="30 32" id="KW-0449">Lipoprotein</keyword>
<dbReference type="GO" id="GO:0016020">
    <property type="term" value="C:membrane"/>
    <property type="evidence" value="ECO:0007669"/>
    <property type="project" value="UniProtKB-UniRule"/>
</dbReference>
<evidence type="ECO:0000256" key="14">
    <source>
        <dbReference type="ARBA" id="ARBA00022692"/>
    </source>
</evidence>
<keyword evidence="17 32" id="KW-1161">Viral attachment to host cell</keyword>
<evidence type="ECO:0000256" key="28">
    <source>
        <dbReference type="ARBA" id="ARBA00023180"/>
    </source>
</evidence>
<dbReference type="Gene3D" id="1.20.5.490">
    <property type="entry name" value="Single helix bin"/>
    <property type="match status" value="1"/>
</dbReference>
<keyword evidence="7 32" id="KW-1168">Fusion of virus membrane with host membrane</keyword>
<feature type="chain" id="PRO_5023456439" description="Transmembrane protein gp41" evidence="32">
    <location>
        <begin position="509"/>
        <end position="857"/>
    </location>
</feature>
<name>A0A1L7DW98_HV1</name>
<organismHost>
    <name type="scientific">Homo sapiens</name>
    <name type="common">Human</name>
    <dbReference type="NCBI Taxonomy" id="9606"/>
</organismHost>
<feature type="transmembrane region" description="Helical" evidence="33">
    <location>
        <begin position="509"/>
        <end position="532"/>
    </location>
</feature>
<feature type="short sequence motif" description="YXXL motif; contains endocytosis signal" evidence="32">
    <location>
        <begin position="713"/>
        <end position="716"/>
    </location>
</feature>
<feature type="chain" id="PRO_5023456437" description="Envelope glycoprotein gp160" evidence="32">
    <location>
        <begin position="30"/>
        <end position="857"/>
    </location>
</feature>
<comment type="subcellular location">
    <molecule>Transmembrane protein gp41</molecule>
    <subcellularLocation>
        <location evidence="32">Virion membrane</location>
        <topology evidence="32">Single-pass type I membrane protein</topology>
    </subcellularLocation>
    <subcellularLocation>
        <location evidence="32">Host cell membrane</location>
        <topology evidence="32">Single-pass type I membrane protein</topology>
    </subcellularLocation>
    <subcellularLocation>
        <location evidence="32">Host endosome membrane</location>
        <topology evidence="32">Single-pass type I membrane protein</topology>
    </subcellularLocation>
    <text evidence="32">It is probably concentrated at the site of budding and incorporated into the virions possibly by contacts between the cytoplasmic tail of Env and the N-terminus of Gag.</text>
</comment>
<organism evidence="36">
    <name type="scientific">Human immunodeficiency virus type 1</name>
    <name type="common">HIV-1</name>
    <dbReference type="NCBI Taxonomy" id="11676"/>
    <lineage>
        <taxon>Viruses</taxon>
        <taxon>Riboviria</taxon>
        <taxon>Pararnavirae</taxon>
        <taxon>Artverviricota</taxon>
        <taxon>Revtraviricetes</taxon>
        <taxon>Ortervirales</taxon>
        <taxon>Retroviridae</taxon>
        <taxon>Orthoretrovirinae</taxon>
        <taxon>Lentivirus</taxon>
        <taxon>Lentivirus humimdef1</taxon>
    </lineage>
</organism>
<dbReference type="FunFam" id="2.170.40.20:FF:000002">
    <property type="entry name" value="Envelope glycoprotein gp160"/>
    <property type="match status" value="1"/>
</dbReference>
<evidence type="ECO:0000256" key="25">
    <source>
        <dbReference type="ARBA" id="ARBA00023136"/>
    </source>
</evidence>
<dbReference type="InterPro" id="IPR036377">
    <property type="entry name" value="Gp120_core_sf"/>
</dbReference>
<feature type="lipid moiety-binding region" description="S-palmitoyl cysteine; by host" evidence="32">
    <location>
        <position position="838"/>
    </location>
</feature>
<dbReference type="GO" id="GO:1903908">
    <property type="term" value="P:positive regulation of plasma membrane raft polarization"/>
    <property type="evidence" value="ECO:0007669"/>
    <property type="project" value="UniProtKB-UniRule"/>
</dbReference>
<feature type="disulfide bond" evidence="32">
    <location>
        <begin position="123"/>
        <end position="193"/>
    </location>
</feature>
<feature type="disulfide bond" evidence="32">
    <location>
        <begin position="51"/>
        <end position="71"/>
    </location>
</feature>
<dbReference type="GO" id="GO:0019031">
    <property type="term" value="C:viral envelope"/>
    <property type="evidence" value="ECO:0007669"/>
    <property type="project" value="UniProtKB-KW"/>
</dbReference>
<reference evidence="36" key="1">
    <citation type="journal article" date="2017" name="Proc. Natl. Acad. Sci. U.S.A.">
        <title>Resistance to type 1 interferons is a major determinant of HIV-1 transmission fitness.</title>
        <authorList>
            <person name="Iyer S.S."/>
            <person name="Bibollet-Ruche F."/>
            <person name="Sherrill-Mix S."/>
            <person name="Learn G.H."/>
            <person name="Plenderleith L."/>
            <person name="Smith A.G."/>
            <person name="Barbian H.J."/>
            <person name="Russell R.M."/>
            <person name="Gondim M.V."/>
            <person name="Bahari C.Y."/>
            <person name="Shaw C.M."/>
            <person name="Li Y."/>
            <person name="Decker T."/>
            <person name="Haynes B.F."/>
            <person name="Shaw G.M."/>
            <person name="Sharp P.M."/>
            <person name="Borrow P."/>
            <person name="Hahn B.H."/>
        </authorList>
    </citation>
    <scope>NUCLEOTIDE SEQUENCE</scope>
    <source>
        <strain evidence="36">CH492.PL.031108.A2.13</strain>
    </source>
</reference>
<dbReference type="Pfam" id="PF00517">
    <property type="entry name" value="GP41"/>
    <property type="match status" value="1"/>
</dbReference>
<comment type="miscellaneous">
    <text evidence="32">Inhibitors targeting HIV-1 viral envelope proteins are used as antiretroviral drugs. Attachment of virions to the cell surface via non-specific interactions and CD4 binding can be blocked by inhibitors that include cyanovirin-N, cyclotriazadisulfonamide analogs, PRO 2000, TNX 355 and PRO 542. In addition, BMS 806 can block CD4-induced conformational changes. Env interactions with the coreceptor molecules can be targeted by CCR5 antagonists including SCH-D, maraviroc (UK 427857) and aplaviroc (GW 873140), and the CXCR4 antagonist AMD 070. Fusion of viral and cellular membranes can be inhibited by peptides such as enfuvirtide and tifuvirtide (T 1249). Resistance to inhibitors associated with mutations in Env are observed. Most of the time, single mutations confer only a modest reduction in drug susceptibility. Combination of several mutations is usually required to develop a high-level drug resistance.</text>
</comment>
<protein>
    <recommendedName>
        <fullName evidence="32">Envelope glycoprotein gp160</fullName>
    </recommendedName>
    <alternativeName>
        <fullName evidence="32">Env polyprotein</fullName>
    </alternativeName>
    <component>
        <recommendedName>
            <fullName evidence="32">Surface protein gp120</fullName>
            <shortName evidence="32">SU</shortName>
        </recommendedName>
        <alternativeName>
            <fullName evidence="32">Glycoprotein 120</fullName>
            <shortName evidence="32">gp120</shortName>
        </alternativeName>
    </component>
    <component>
        <recommendedName>
            <fullName evidence="32">Transmembrane protein gp41</fullName>
            <shortName evidence="32">TM</shortName>
        </recommendedName>
        <alternativeName>
            <fullName evidence="32">Glycoprotein 41</fullName>
            <shortName evidence="32">gp41</shortName>
        </alternativeName>
    </component>
</protein>
<feature type="disulfide bond" evidence="32">
    <location>
        <begin position="116"/>
        <end position="202"/>
    </location>
</feature>
<dbReference type="GO" id="GO:0052031">
    <property type="term" value="P:symbiont-mediated perturbation of host defense response"/>
    <property type="evidence" value="ECO:0007669"/>
    <property type="project" value="UniProtKB-UniRule"/>
</dbReference>
<feature type="region of interest" description="CD4-binding loop" evidence="32">
    <location>
        <begin position="360"/>
        <end position="370"/>
    </location>
</feature>
<feature type="chain" id="PRO_5023456438" description="Surface protein gp120" evidence="32">
    <location>
        <begin position="30"/>
        <end position="508"/>
    </location>
</feature>
<dbReference type="SUPFAM" id="SSF58069">
    <property type="entry name" value="Virus ectodomain"/>
    <property type="match status" value="1"/>
</dbReference>
<comment type="similarity">
    <text evidence="32">Belongs to the HIV-1 env protein family.</text>
</comment>
<evidence type="ECO:0000256" key="8">
    <source>
        <dbReference type="ARBA" id="ARBA00022510"/>
    </source>
</evidence>
<comment type="function">
    <text evidence="32">Transmembrane protein gp41: Acts as a class I viral fusion protein. Under the current model, the protein has at least 3 conformational states: pre-fusion native state, pre-hairpin intermediate state, and post-fusion hairpin state. During fusion of viral and target intracellular membranes, the coiled coil regions (heptad repeats) assume a trimer-of-hairpins structure, positioning the fusion peptide in close proximity to the C-terminal region of the ectodomain. The formation of this structure appears to drive apposition and subsequent fusion of viral and target cell membranes. Complete fusion occurs in host cell endosomes and is dynamin-dependent, however some lipid transfer might occur at the plasma membrane. The virus undergoes clathrin-dependent internalization long before endosomal fusion, thus minimizing the surface exposure of conserved viral epitopes during fusion and reducing the efficacy of inhibitors targeting these epitopes. Membranes fusion leads to delivery of the nucleocapsid into the cytoplasm.</text>
</comment>
<feature type="domain" description="Human immunodeficiency virus 1 envelope glycoprotein Gp120" evidence="34">
    <location>
        <begin position="135"/>
        <end position="508"/>
    </location>
</feature>
<evidence type="ECO:0000256" key="23">
    <source>
        <dbReference type="ARBA" id="ARBA00023046"/>
    </source>
</evidence>
<comment type="subcellular location">
    <subcellularLocation>
        <location evidence="3">Host cell membrane</location>
        <topology evidence="3">Peripheral membrane protein</topology>
    </subcellularLocation>
    <subcellularLocation>
        <location evidence="1">Host cell membrane</location>
        <topology evidence="1">Single-pass type I membrane protein</topology>
    </subcellularLocation>
    <subcellularLocation>
        <location evidence="2">Host endosome membrane</location>
        <topology evidence="2">Peripheral membrane protein</topology>
    </subcellularLocation>
    <subcellularLocation>
        <location evidence="5">Host endosome membrane</location>
        <topology evidence="5">Single-pass type I membrane protein</topology>
    </subcellularLocation>
    <subcellularLocation>
        <location evidence="6">Virion membrane</location>
        <topology evidence="6">Peripheral membrane protein</topology>
    </subcellularLocation>
    <subcellularLocation>
        <location evidence="4">Virion membrane</location>
        <topology evidence="4">Single-pass type I membrane protein</topology>
    </subcellularLocation>
</comment>
<dbReference type="Gene3D" id="2.170.40.20">
    <property type="entry name" value="Human immunodeficiency virus 1, Gp160, envelope glycoprotein"/>
    <property type="match status" value="2"/>
</dbReference>
<evidence type="ECO:0000256" key="7">
    <source>
        <dbReference type="ARBA" id="ARBA00022506"/>
    </source>
</evidence>
<keyword evidence="12 32" id="KW-1162">Viral penetration into host cytoplasm</keyword>
<feature type="disulfide bond" evidence="32">
    <location>
        <begin position="215"/>
        <end position="244"/>
    </location>
</feature>
<evidence type="ECO:0000256" key="2">
    <source>
        <dbReference type="ARBA" id="ARBA00004433"/>
    </source>
</evidence>
<evidence type="ECO:0000256" key="4">
    <source>
        <dbReference type="ARBA" id="ARBA00004563"/>
    </source>
</evidence>
<evidence type="ECO:0000256" key="15">
    <source>
        <dbReference type="ARBA" id="ARBA00022703"/>
    </source>
</evidence>
<comment type="miscellaneous">
    <text evidence="32">HIV-1 lineages are divided in three main groups, M (for Major), O (for Outlier), and N (for New, or Non-M, Non-O). The vast majority of strains found worldwide belong to the group M. Group O seems to be endemic to and largely confined to Cameroon and neighboring countries in West Central Africa, where these viruses represent a small minority of HIV-1 strains. The group N is represented by a limited number of isolates from Cameroonian persons. The group M is further subdivided in 9 clades or subtypes (A to D, F to H, J and K).</text>
</comment>
<dbReference type="FunFam" id="1.10.287.210:FF:000001">
    <property type="entry name" value="Envelope glycoprotein gp160"/>
    <property type="match status" value="1"/>
</dbReference>
<accession>A0A1L7DW98</accession>
<dbReference type="EMBL" id="KY112280">
    <property type="protein sequence ID" value="APU04606.1"/>
    <property type="molecule type" value="Genomic_RNA"/>
</dbReference>
<dbReference type="HAMAP" id="MF_04083">
    <property type="entry name" value="HIV_ENV"/>
    <property type="match status" value="1"/>
</dbReference>
<evidence type="ECO:0000313" key="36">
    <source>
        <dbReference type="EMBL" id="APU04606.1"/>
    </source>
</evidence>
<evidence type="ECO:0000256" key="16">
    <source>
        <dbReference type="ARBA" id="ARBA00022729"/>
    </source>
</evidence>
<evidence type="ECO:0000259" key="34">
    <source>
        <dbReference type="Pfam" id="PF00516"/>
    </source>
</evidence>
<keyword evidence="28 32" id="KW-0325">Glycoprotein</keyword>
<feature type="lipid moiety-binding region" description="S-palmitoyl cysteine; by host" evidence="32">
    <location>
        <position position="765"/>
    </location>
</feature>
<feature type="region of interest" description="Immunosuppression" evidence="32">
    <location>
        <begin position="571"/>
        <end position="589"/>
    </location>
</feature>
<keyword evidence="24 32" id="KW-0175">Coiled coil</keyword>
<evidence type="ECO:0000256" key="19">
    <source>
        <dbReference type="ARBA" id="ARBA00022870"/>
    </source>
</evidence>
<keyword evidence="29 32" id="KW-0899">Viral immunoevasion</keyword>
<dbReference type="Gene3D" id="1.10.287.210">
    <property type="match status" value="1"/>
</dbReference>
<dbReference type="GO" id="GO:0044175">
    <property type="term" value="C:host cell endosome membrane"/>
    <property type="evidence" value="ECO:0007669"/>
    <property type="project" value="UniProtKB-SubCell"/>
</dbReference>
<evidence type="ECO:0000259" key="35">
    <source>
        <dbReference type="Pfam" id="PF00517"/>
    </source>
</evidence>
<evidence type="ECO:0000256" key="31">
    <source>
        <dbReference type="ARBA" id="ARBA00023296"/>
    </source>
</evidence>
<feature type="transmembrane region" description="Helical" evidence="33">
    <location>
        <begin position="13"/>
        <end position="39"/>
    </location>
</feature>
<dbReference type="GO" id="GO:1903911">
    <property type="term" value="P:positive regulation of receptor clustering"/>
    <property type="evidence" value="ECO:0007669"/>
    <property type="project" value="UniProtKB-UniRule"/>
</dbReference>
<comment type="subcellular location">
    <molecule>Surface protein gp120</molecule>
    <subcellularLocation>
        <location evidence="32">Virion membrane</location>
        <topology evidence="32">Peripheral membrane protein</topology>
    </subcellularLocation>
    <subcellularLocation>
        <location evidence="32">Host cell membrane</location>
        <topology evidence="32">Peripheral membrane protein</topology>
    </subcellularLocation>
    <subcellularLocation>
        <location evidence="32">Host endosome membrane</location>
        <topology evidence="32">Single-pass type I membrane protein</topology>
    </subcellularLocation>
    <text evidence="32">The surface protein is not anchored to the viral envelope, but associates with the extravirion surface through its binding to TM. It is probably concentrated at the site of budding and incorporated into the virions possibly by contacts between the cytoplasmic tail of Env and the N-terminus of Gag.</text>
</comment>
<dbReference type="GO" id="GO:0019062">
    <property type="term" value="P:virion attachment to host cell"/>
    <property type="evidence" value="ECO:0007669"/>
    <property type="project" value="UniProtKB-UniRule"/>
</dbReference>
<feature type="transmembrane region" description="Helical" evidence="33">
    <location>
        <begin position="679"/>
        <end position="706"/>
    </location>
</feature>
<comment type="domain">
    <text evidence="32">Some of the most genetically diverse regions of the viral genome are present in Env. They are called variable regions 1 through 5 (V1 through V5). Coreceptor usage of gp120 is determined mainly by the primary structure of the third variable region (V3) in the outer domain of gp120. The sequence of V3 determines which coreceptor, CCR5 and/or CXCR4 (corresponding to R5/macrophage, X4/T cell and R5X4/T cell and macrophage tropism), is used to trigger the fusion potential of the Env complex, and hence which cells the virus can infect. Binding to CCR5 involves a region adjacent in addition to V3.</text>
</comment>
<evidence type="ECO:0000256" key="1">
    <source>
        <dbReference type="ARBA" id="ARBA00004402"/>
    </source>
</evidence>
<comment type="PTM">
    <text evidence="32">Palmitoylation of the transmembrane protein and of Env polyprotein (prior to its proteolytic cleavage) is essential for their association with host cell membrane lipid rafts. Palmitoylation is therefore required for envelope trafficking to classical lipid rafts, but not for viral replication.</text>
</comment>
<feature type="region of interest" description="V5" evidence="32">
    <location>
        <begin position="458"/>
        <end position="468"/>
    </location>
</feature>
<feature type="region of interest" description="Fusion peptide" evidence="32">
    <location>
        <begin position="509"/>
        <end position="529"/>
    </location>
</feature>
<evidence type="ECO:0000256" key="17">
    <source>
        <dbReference type="ARBA" id="ARBA00022804"/>
    </source>
</evidence>
<comment type="domain">
    <text evidence="32 33">The 17 amino acids long immunosuppressive region is present in many retroviral envelope proteins. Synthetic peptides derived from this relatively conserved sequence inhibit immune function in vitro and in vivo.</text>
</comment>
<evidence type="ECO:0000256" key="33">
    <source>
        <dbReference type="RuleBase" id="RU363095"/>
    </source>
</evidence>
<comment type="PTM">
    <text evidence="32">Highly glycosylated by host. The high number of glycan on the protein is reffered to as 'glycan shield' because it contributes to hide protein sequence from adaptive immune system.</text>
</comment>
<dbReference type="GO" id="GO:0020002">
    <property type="term" value="C:host cell plasma membrane"/>
    <property type="evidence" value="ECO:0007669"/>
    <property type="project" value="UniProtKB-SubCell"/>
</dbReference>
<keyword evidence="9 32" id="KW-1032">Host cell membrane</keyword>
<comment type="domain">
    <text evidence="32">The membrane proximal external region (MPER) present in gp41 is a tryptophan-rich region recognized by the antibodies 2F5, Z13, and 4E10. MPER seems to play a role in fusion.</text>
</comment>
<keyword evidence="10 32" id="KW-1165">Clathrin-mediated endocytosis of virus by host</keyword>